<dbReference type="InterPro" id="IPR035994">
    <property type="entry name" value="Nucleoside_phosphorylase_sf"/>
</dbReference>
<evidence type="ECO:0000313" key="2">
    <source>
        <dbReference type="EMBL" id="KAG0146289.1"/>
    </source>
</evidence>
<proteinExistence type="predicted"/>
<dbReference type="GO" id="GO:0006218">
    <property type="term" value="P:uridine catabolic process"/>
    <property type="evidence" value="ECO:0007669"/>
    <property type="project" value="TreeGrafter"/>
</dbReference>
<dbReference type="AlphaFoldDB" id="A0A9P6TC25"/>
<dbReference type="InterPro" id="IPR000845">
    <property type="entry name" value="Nucleoside_phosphorylase_d"/>
</dbReference>
<dbReference type="EMBL" id="MU167263">
    <property type="protein sequence ID" value="KAG0146289.1"/>
    <property type="molecule type" value="Genomic_DNA"/>
</dbReference>
<dbReference type="SUPFAM" id="SSF53167">
    <property type="entry name" value="Purine and uridine phosphorylases"/>
    <property type="match status" value="1"/>
</dbReference>
<gene>
    <name evidence="2" type="ORF">CROQUDRAFT_657615</name>
</gene>
<dbReference type="CDD" id="cd17769">
    <property type="entry name" value="NP_TgUP-like"/>
    <property type="match status" value="1"/>
</dbReference>
<dbReference type="Gene3D" id="3.40.50.1580">
    <property type="entry name" value="Nucleoside phosphorylase domain"/>
    <property type="match status" value="1"/>
</dbReference>
<protein>
    <recommendedName>
        <fullName evidence="1">Nucleoside phosphorylase domain-containing protein</fullName>
    </recommendedName>
</protein>
<evidence type="ECO:0000259" key="1">
    <source>
        <dbReference type="Pfam" id="PF01048"/>
    </source>
</evidence>
<dbReference type="GO" id="GO:0004850">
    <property type="term" value="F:uridine phosphorylase activity"/>
    <property type="evidence" value="ECO:0007669"/>
    <property type="project" value="TreeGrafter"/>
</dbReference>
<accession>A0A9P6TC25</accession>
<organism evidence="2 3">
    <name type="scientific">Cronartium quercuum f. sp. fusiforme G11</name>
    <dbReference type="NCBI Taxonomy" id="708437"/>
    <lineage>
        <taxon>Eukaryota</taxon>
        <taxon>Fungi</taxon>
        <taxon>Dikarya</taxon>
        <taxon>Basidiomycota</taxon>
        <taxon>Pucciniomycotina</taxon>
        <taxon>Pucciniomycetes</taxon>
        <taxon>Pucciniales</taxon>
        <taxon>Coleosporiaceae</taxon>
        <taxon>Cronartium</taxon>
    </lineage>
</organism>
<comment type="caution">
    <text evidence="2">The sequence shown here is derived from an EMBL/GenBank/DDBJ whole genome shotgun (WGS) entry which is preliminary data.</text>
</comment>
<dbReference type="PANTHER" id="PTHR43691">
    <property type="entry name" value="URIDINE PHOSPHORYLASE"/>
    <property type="match status" value="1"/>
</dbReference>
<dbReference type="GO" id="GO:0005829">
    <property type="term" value="C:cytosol"/>
    <property type="evidence" value="ECO:0007669"/>
    <property type="project" value="TreeGrafter"/>
</dbReference>
<dbReference type="PANTHER" id="PTHR43691:SF14">
    <property type="entry name" value="URIDINE PHOSPHORYLASE"/>
    <property type="match status" value="1"/>
</dbReference>
<sequence>MKEAVADANFPHTLDGRVHHLGVKRGELTNRVLTVGDHVRARRIAQHLDSPPFEYVSQRGFTTLTGRYKGVPVSIVAIGMGYPMMDFFVRETRAVVMGDLIIVRFGSCGTLVPDIPIGQIVVCSRALAINTNYDYFHAKQDAVFQAPYLISRPIPCDKALHDDLVEELSRSSQDIMGPVYADTLHAAGDSFYSSQGRIDPNFSDENADLIATLVSKYPELVTLEMETSHLFHLAAIASHQPSQFQPCHTSSTAASETKVSVEFEAGRGKIRAAAAHMTFADRVKGAFISPERVEVLESLAGKACLETLIRQTVDGPNEHPEQGSVWERK</sequence>
<dbReference type="OrthoDB" id="416752at2759"/>
<reference evidence="2" key="1">
    <citation type="submission" date="2013-11" db="EMBL/GenBank/DDBJ databases">
        <title>Genome sequence of the fusiform rust pathogen reveals effectors for host alternation and coevolution with pine.</title>
        <authorList>
            <consortium name="DOE Joint Genome Institute"/>
            <person name="Smith K."/>
            <person name="Pendleton A."/>
            <person name="Kubisiak T."/>
            <person name="Anderson C."/>
            <person name="Salamov A."/>
            <person name="Aerts A."/>
            <person name="Riley R."/>
            <person name="Clum A."/>
            <person name="Lindquist E."/>
            <person name="Ence D."/>
            <person name="Campbell M."/>
            <person name="Kronenberg Z."/>
            <person name="Feau N."/>
            <person name="Dhillon B."/>
            <person name="Hamelin R."/>
            <person name="Burleigh J."/>
            <person name="Smith J."/>
            <person name="Yandell M."/>
            <person name="Nelson C."/>
            <person name="Grigoriev I."/>
            <person name="Davis J."/>
        </authorList>
    </citation>
    <scope>NUCLEOTIDE SEQUENCE</scope>
    <source>
        <strain evidence="2">G11</strain>
    </source>
</reference>
<evidence type="ECO:0000313" key="3">
    <source>
        <dbReference type="Proteomes" id="UP000886653"/>
    </source>
</evidence>
<keyword evidence="3" id="KW-1185">Reference proteome</keyword>
<dbReference type="Pfam" id="PF01048">
    <property type="entry name" value="PNP_UDP_1"/>
    <property type="match status" value="1"/>
</dbReference>
<feature type="domain" description="Nucleoside phosphorylase" evidence="1">
    <location>
        <begin position="31"/>
        <end position="237"/>
    </location>
</feature>
<dbReference type="Proteomes" id="UP000886653">
    <property type="component" value="Unassembled WGS sequence"/>
</dbReference>
<name>A0A9P6TC25_9BASI</name>